<dbReference type="InterPro" id="IPR039446">
    <property type="entry name" value="DauR-like"/>
</dbReference>
<dbReference type="Pfam" id="PF08348">
    <property type="entry name" value="PAS_6"/>
    <property type="match status" value="1"/>
</dbReference>
<name>A0AAN2FCN1_ENTAG</name>
<feature type="domain" description="Transcriptional regulator DauR-like HTH" evidence="2">
    <location>
        <begin position="176"/>
        <end position="218"/>
    </location>
</feature>
<organism evidence="3 4">
    <name type="scientific">Enterobacter agglomerans</name>
    <name type="common">Erwinia herbicola</name>
    <name type="synonym">Pantoea agglomerans</name>
    <dbReference type="NCBI Taxonomy" id="549"/>
    <lineage>
        <taxon>Bacteria</taxon>
        <taxon>Pseudomonadati</taxon>
        <taxon>Pseudomonadota</taxon>
        <taxon>Gammaproteobacteria</taxon>
        <taxon>Enterobacterales</taxon>
        <taxon>Erwiniaceae</taxon>
        <taxon>Pantoea</taxon>
        <taxon>Pantoea agglomerans group</taxon>
    </lineage>
</organism>
<protein>
    <submittedName>
        <fullName evidence="3">PAS domain-containing protein</fullName>
    </submittedName>
</protein>
<gene>
    <name evidence="3" type="ORF">DAPPPG734_10760</name>
</gene>
<reference evidence="3" key="1">
    <citation type="submission" date="2022-05" db="EMBL/GenBank/DDBJ databases">
        <authorList>
            <person name="Pothier F. J."/>
        </authorList>
    </citation>
    <scope>NUCLEOTIDE SEQUENCE</scope>
    <source>
        <strain evidence="3">DAPP-PG734</strain>
    </source>
</reference>
<dbReference type="RefSeq" id="WP_031591477.1">
    <property type="nucleotide sequence ID" value="NZ_JNVA01000014.1"/>
</dbReference>
<proteinExistence type="predicted"/>
<accession>A0AAN2FCN1</accession>
<sequence length="226" mass="24721">MPDKKTKNSLIKELSAVMEALSSVTGQHMEVVLHDLEHPEASVLRIVNGHVSGRQVGSSLLEGPENDMGFTGLLGQEVPLEKTEPAVYTNYRTVGPQGRPLRSSTVLFRDESGKATLSLCFNADYSEVDVAREALSRLMPIQPVAAESGEAGLESRMHEIICACIPPSGQLKVGATKKEKVEIVRQMQEKGLFIVRGGVEMAARVLGVTRYTVYNYLDEIKKTQLP</sequence>
<dbReference type="InterPro" id="IPR039445">
    <property type="entry name" value="DauR-like_HTH"/>
</dbReference>
<dbReference type="Proteomes" id="UP001158961">
    <property type="component" value="Chromosome"/>
</dbReference>
<dbReference type="EMBL" id="OW970315">
    <property type="protein sequence ID" value="CAH6289484.1"/>
    <property type="molecule type" value="Genomic_DNA"/>
</dbReference>
<evidence type="ECO:0000259" key="2">
    <source>
        <dbReference type="Pfam" id="PF13309"/>
    </source>
</evidence>
<feature type="domain" description="YheO-like" evidence="1">
    <location>
        <begin position="12"/>
        <end position="132"/>
    </location>
</feature>
<evidence type="ECO:0000313" key="3">
    <source>
        <dbReference type="EMBL" id="CAH6289484.1"/>
    </source>
</evidence>
<dbReference type="Pfam" id="PF13309">
    <property type="entry name" value="HTH_22"/>
    <property type="match status" value="1"/>
</dbReference>
<evidence type="ECO:0000313" key="4">
    <source>
        <dbReference type="Proteomes" id="UP001158961"/>
    </source>
</evidence>
<dbReference type="AlphaFoldDB" id="A0AAN2FCN1"/>
<dbReference type="InterPro" id="IPR013559">
    <property type="entry name" value="YheO"/>
</dbReference>
<dbReference type="PANTHER" id="PTHR35568:SF1">
    <property type="entry name" value="TRANSCRIPTIONAL REGULATOR DAUR"/>
    <property type="match status" value="1"/>
</dbReference>
<evidence type="ECO:0000259" key="1">
    <source>
        <dbReference type="Pfam" id="PF08348"/>
    </source>
</evidence>
<dbReference type="PANTHER" id="PTHR35568">
    <property type="entry name" value="TRANSCRIPTIONAL REGULATOR DAUR"/>
    <property type="match status" value="1"/>
</dbReference>